<accession>A0A3S0X9D4</accession>
<evidence type="ECO:0000256" key="5">
    <source>
        <dbReference type="SAM" id="Phobius"/>
    </source>
</evidence>
<feature type="transmembrane region" description="Helical" evidence="5">
    <location>
        <begin position="258"/>
        <end position="274"/>
    </location>
</feature>
<dbReference type="EMBL" id="RXFT01000004">
    <property type="protein sequence ID" value="RUR67894.1"/>
    <property type="molecule type" value="Genomic_DNA"/>
</dbReference>
<dbReference type="AlphaFoldDB" id="A0A3S0X9D4"/>
<dbReference type="PANTHER" id="PTHR32322:SF9">
    <property type="entry name" value="AMINO-ACID METABOLITE EFFLUX PUMP-RELATED"/>
    <property type="match status" value="1"/>
</dbReference>
<feature type="domain" description="EamA" evidence="6">
    <location>
        <begin position="163"/>
        <end position="296"/>
    </location>
</feature>
<proteinExistence type="predicted"/>
<evidence type="ECO:0000259" key="6">
    <source>
        <dbReference type="Pfam" id="PF00892"/>
    </source>
</evidence>
<sequence>MPEKQGTRTPAPPGEYMLLMLLAILWGGSFTLIKVAVADYPPATLAAARILLGGALLTALALAKGFTLPTRPGRWGALWVQGLLQGALPFTLIGWGEQHIASGLAGVLNATVPLFAFMLSVFVVGSAPFVFTKFVGVLLGLAGVAGIAGLGSHAALGGSDFLAVMAVLGASASYACGAVFGHRFGDQPAVVTAAGSLLCGGLTMLPFSLAMDRPWTLTPSLEATLALLALAVLSTALASVIFFRLIRTLGPVTTTSNAYLRALVSVAFGVVFLAEPLSWSLLAASALIVAGVMLVTLPGRPDRELRRAG</sequence>
<dbReference type="GO" id="GO:0016020">
    <property type="term" value="C:membrane"/>
    <property type="evidence" value="ECO:0007669"/>
    <property type="project" value="UniProtKB-SubCell"/>
</dbReference>
<feature type="transmembrane region" description="Helical" evidence="5">
    <location>
        <begin position="161"/>
        <end position="182"/>
    </location>
</feature>
<feature type="transmembrane region" description="Helical" evidence="5">
    <location>
        <begin position="107"/>
        <end position="127"/>
    </location>
</feature>
<evidence type="ECO:0000256" key="1">
    <source>
        <dbReference type="ARBA" id="ARBA00004141"/>
    </source>
</evidence>
<dbReference type="InterPro" id="IPR050638">
    <property type="entry name" value="AA-Vitamin_Transporters"/>
</dbReference>
<evidence type="ECO:0000256" key="3">
    <source>
        <dbReference type="ARBA" id="ARBA00022989"/>
    </source>
</evidence>
<comment type="subcellular location">
    <subcellularLocation>
        <location evidence="1">Membrane</location>
        <topology evidence="1">Multi-pass membrane protein</topology>
    </subcellularLocation>
</comment>
<feature type="transmembrane region" description="Helical" evidence="5">
    <location>
        <begin position="280"/>
        <end position="297"/>
    </location>
</feature>
<gene>
    <name evidence="7" type="ORF">EJP67_12590</name>
</gene>
<dbReference type="InterPro" id="IPR037185">
    <property type="entry name" value="EmrE-like"/>
</dbReference>
<evidence type="ECO:0000313" key="8">
    <source>
        <dbReference type="Proteomes" id="UP000281118"/>
    </source>
</evidence>
<feature type="transmembrane region" description="Helical" evidence="5">
    <location>
        <begin position="16"/>
        <end position="37"/>
    </location>
</feature>
<protein>
    <submittedName>
        <fullName evidence="7">EamA family transporter</fullName>
    </submittedName>
</protein>
<dbReference type="PANTHER" id="PTHR32322">
    <property type="entry name" value="INNER MEMBRANE TRANSPORTER"/>
    <property type="match status" value="1"/>
</dbReference>
<evidence type="ECO:0000256" key="2">
    <source>
        <dbReference type="ARBA" id="ARBA00022692"/>
    </source>
</evidence>
<feature type="transmembrane region" description="Helical" evidence="5">
    <location>
        <begin position="134"/>
        <end position="155"/>
    </location>
</feature>
<keyword evidence="2 5" id="KW-0812">Transmembrane</keyword>
<dbReference type="Pfam" id="PF00892">
    <property type="entry name" value="EamA"/>
    <property type="match status" value="2"/>
</dbReference>
<feature type="transmembrane region" description="Helical" evidence="5">
    <location>
        <begin position="43"/>
        <end position="63"/>
    </location>
</feature>
<keyword evidence="3 5" id="KW-1133">Transmembrane helix</keyword>
<feature type="domain" description="EamA" evidence="6">
    <location>
        <begin position="16"/>
        <end position="147"/>
    </location>
</feature>
<feature type="transmembrane region" description="Helical" evidence="5">
    <location>
        <begin position="223"/>
        <end position="246"/>
    </location>
</feature>
<evidence type="ECO:0000256" key="4">
    <source>
        <dbReference type="ARBA" id="ARBA00023136"/>
    </source>
</evidence>
<dbReference type="RefSeq" id="WP_126022043.1">
    <property type="nucleotide sequence ID" value="NZ_RXFT01000004.1"/>
</dbReference>
<dbReference type="Proteomes" id="UP000281118">
    <property type="component" value="Unassembled WGS sequence"/>
</dbReference>
<dbReference type="SUPFAM" id="SSF103481">
    <property type="entry name" value="Multidrug resistance efflux transporter EmrE"/>
    <property type="match status" value="2"/>
</dbReference>
<reference evidence="7 8" key="1">
    <citation type="submission" date="2018-12" db="EMBL/GenBank/DDBJ databases">
        <title>The genome sequences of Variovorax guangxiensis DSM 27352.</title>
        <authorList>
            <person name="Gao J."/>
            <person name="Sun J."/>
        </authorList>
    </citation>
    <scope>NUCLEOTIDE SEQUENCE [LARGE SCALE GENOMIC DNA]</scope>
    <source>
        <strain evidence="7 8">DSM 27352</strain>
    </source>
</reference>
<dbReference type="OrthoDB" id="9810556at2"/>
<organism evidence="7 8">
    <name type="scientific">Variovorax guangxiensis</name>
    <dbReference type="NCBI Taxonomy" id="1775474"/>
    <lineage>
        <taxon>Bacteria</taxon>
        <taxon>Pseudomonadati</taxon>
        <taxon>Pseudomonadota</taxon>
        <taxon>Betaproteobacteria</taxon>
        <taxon>Burkholderiales</taxon>
        <taxon>Comamonadaceae</taxon>
        <taxon>Variovorax</taxon>
    </lineage>
</organism>
<name>A0A3S0X9D4_9BURK</name>
<dbReference type="InterPro" id="IPR000620">
    <property type="entry name" value="EamA_dom"/>
</dbReference>
<evidence type="ECO:0000313" key="7">
    <source>
        <dbReference type="EMBL" id="RUR67894.1"/>
    </source>
</evidence>
<keyword evidence="4 5" id="KW-0472">Membrane</keyword>
<comment type="caution">
    <text evidence="7">The sequence shown here is derived from an EMBL/GenBank/DDBJ whole genome shotgun (WGS) entry which is preliminary data.</text>
</comment>
<feature type="transmembrane region" description="Helical" evidence="5">
    <location>
        <begin position="189"/>
        <end position="211"/>
    </location>
</feature>